<evidence type="ECO:0000256" key="1">
    <source>
        <dbReference type="ARBA" id="ARBA00006432"/>
    </source>
</evidence>
<comment type="caution">
    <text evidence="3">The sequence shown here is derived from an EMBL/GenBank/DDBJ whole genome shotgun (WGS) entry which is preliminary data.</text>
</comment>
<dbReference type="SUPFAM" id="SSF56801">
    <property type="entry name" value="Acetyl-CoA synthetase-like"/>
    <property type="match status" value="1"/>
</dbReference>
<comment type="similarity">
    <text evidence="1">Belongs to the ATP-dependent AMP-binding enzyme family.</text>
</comment>
<sequence>MSDDLAHRFLQACRERSDSEILCTLSRGRLEHRFTGGALARAAQERAGQLGAAGARVLVLALPPGPVFLTTLFGCLLAGITAVPVSPPRRGSASDRLTHIVRDCGADAVLCTPTQEPAIRAALADIDVPIVVLGEDPSQKLVAPGQSVRSRPPAAIIQYTSGSTKDPKGVLIGADNILANCALVMRSWQMDERCRFVNWMPHFHDMGLMGGILYPLLCGGLSIQMSPYDFVRSPRSWLQAISDWRATFSGGPAFAFSDLVKRVKREDLAGLDLSAWERGFCGAEPVPNGLLEAVAGHLAPAGLRREALFACYGMAEMTLFAAGLPDDAATVDENTAASHACRLNEELRDGVRIVDPETGQEATPGLMGEIWLKGASKGRGYLDLPQETAHAFHARLDAEEGEFLRTGDLGRIEADRLFIVGRTKDILISHGRKMSAAEVEWVTCRPHFALNPLAAAAFMVDDLVSASAVLIVETAEGGAMPEDVEEIKAAIRALALGEWGLAFDEIRILPRGRLPRTTSGKIQRRQVAIDYRNGGLQGEPRQRH</sequence>
<dbReference type="RefSeq" id="WP_107988140.1">
    <property type="nucleotide sequence ID" value="NZ_QAYG01000001.1"/>
</dbReference>
<dbReference type="GO" id="GO:0006633">
    <property type="term" value="P:fatty acid biosynthetic process"/>
    <property type="evidence" value="ECO:0007669"/>
    <property type="project" value="TreeGrafter"/>
</dbReference>
<protein>
    <submittedName>
        <fullName evidence="3">Acyl-CoA synthetase (AMP-forming)/AMP-acid ligase II</fullName>
    </submittedName>
</protein>
<dbReference type="AlphaFoldDB" id="A0A2T5VFR3"/>
<feature type="domain" description="AMP-dependent synthetase/ligase" evidence="2">
    <location>
        <begin position="29"/>
        <end position="382"/>
    </location>
</feature>
<name>A0A2T5VFR3_9HYPH</name>
<dbReference type="Pfam" id="PF00501">
    <property type="entry name" value="AMP-binding"/>
    <property type="match status" value="1"/>
</dbReference>
<evidence type="ECO:0000259" key="2">
    <source>
        <dbReference type="Pfam" id="PF00501"/>
    </source>
</evidence>
<dbReference type="InterPro" id="IPR042099">
    <property type="entry name" value="ANL_N_sf"/>
</dbReference>
<dbReference type="Gene3D" id="3.40.50.12780">
    <property type="entry name" value="N-terminal domain of ligase-like"/>
    <property type="match status" value="1"/>
</dbReference>
<gene>
    <name evidence="3" type="ORF">C8N35_101636</name>
</gene>
<dbReference type="PANTHER" id="PTHR22754:SF32">
    <property type="entry name" value="DISCO-INTERACTING PROTEIN 2"/>
    <property type="match status" value="1"/>
</dbReference>
<dbReference type="GO" id="GO:0070566">
    <property type="term" value="F:adenylyltransferase activity"/>
    <property type="evidence" value="ECO:0007669"/>
    <property type="project" value="TreeGrafter"/>
</dbReference>
<evidence type="ECO:0000313" key="4">
    <source>
        <dbReference type="Proteomes" id="UP000244081"/>
    </source>
</evidence>
<organism evidence="3 4">
    <name type="scientific">Breoghania corrubedonensis</name>
    <dbReference type="NCBI Taxonomy" id="665038"/>
    <lineage>
        <taxon>Bacteria</taxon>
        <taxon>Pseudomonadati</taxon>
        <taxon>Pseudomonadota</taxon>
        <taxon>Alphaproteobacteria</taxon>
        <taxon>Hyphomicrobiales</taxon>
        <taxon>Stappiaceae</taxon>
        <taxon>Breoghania</taxon>
    </lineage>
</organism>
<proteinExistence type="inferred from homology"/>
<accession>A0A2T5VFR3</accession>
<dbReference type="PANTHER" id="PTHR22754">
    <property type="entry name" value="DISCO-INTERACTING PROTEIN 2 DIP2 -RELATED"/>
    <property type="match status" value="1"/>
</dbReference>
<dbReference type="Gene3D" id="3.30.300.30">
    <property type="match status" value="1"/>
</dbReference>
<dbReference type="GO" id="GO:0016874">
    <property type="term" value="F:ligase activity"/>
    <property type="evidence" value="ECO:0007669"/>
    <property type="project" value="UniProtKB-KW"/>
</dbReference>
<dbReference type="InterPro" id="IPR000873">
    <property type="entry name" value="AMP-dep_synth/lig_dom"/>
</dbReference>
<dbReference type="EMBL" id="QAYG01000001">
    <property type="protein sequence ID" value="PTW62590.1"/>
    <property type="molecule type" value="Genomic_DNA"/>
</dbReference>
<dbReference type="InterPro" id="IPR045851">
    <property type="entry name" value="AMP-bd_C_sf"/>
</dbReference>
<dbReference type="GO" id="GO:0005886">
    <property type="term" value="C:plasma membrane"/>
    <property type="evidence" value="ECO:0007669"/>
    <property type="project" value="TreeGrafter"/>
</dbReference>
<keyword evidence="3" id="KW-0436">Ligase</keyword>
<dbReference type="Proteomes" id="UP000244081">
    <property type="component" value="Unassembled WGS sequence"/>
</dbReference>
<reference evidence="3 4" key="1">
    <citation type="submission" date="2018-04" db="EMBL/GenBank/DDBJ databases">
        <title>Genomic Encyclopedia of Archaeal and Bacterial Type Strains, Phase II (KMG-II): from individual species to whole genera.</title>
        <authorList>
            <person name="Goeker M."/>
        </authorList>
    </citation>
    <scope>NUCLEOTIDE SEQUENCE [LARGE SCALE GENOMIC DNA]</scope>
    <source>
        <strain evidence="3 4">DSM 23382</strain>
    </source>
</reference>
<dbReference type="OrthoDB" id="9803968at2"/>
<evidence type="ECO:0000313" key="3">
    <source>
        <dbReference type="EMBL" id="PTW62590.1"/>
    </source>
</evidence>
<keyword evidence="4" id="KW-1185">Reference proteome</keyword>